<comment type="caution">
    <text evidence="6">The sequence shown here is derived from an EMBL/GenBank/DDBJ whole genome shotgun (WGS) entry which is preliminary data.</text>
</comment>
<feature type="domain" description="Response regulatory" evidence="5">
    <location>
        <begin position="462"/>
        <end position="618"/>
    </location>
</feature>
<protein>
    <submittedName>
        <fullName evidence="6">Mitogen-activated protein kinase kinase kinase</fullName>
    </submittedName>
</protein>
<dbReference type="Pfam" id="PF00072">
    <property type="entry name" value="Response_reg"/>
    <property type="match status" value="1"/>
</dbReference>
<dbReference type="PANTHER" id="PTHR45339">
    <property type="entry name" value="HYBRID SIGNAL TRANSDUCTION HISTIDINE KINASE J"/>
    <property type="match status" value="1"/>
</dbReference>
<evidence type="ECO:0000256" key="3">
    <source>
        <dbReference type="PROSITE-ProRule" id="PRU00169"/>
    </source>
</evidence>
<feature type="region of interest" description="Disordered" evidence="4">
    <location>
        <begin position="328"/>
        <end position="449"/>
    </location>
</feature>
<keyword evidence="1 3" id="KW-0597">Phosphoprotein</keyword>
<dbReference type="Gene3D" id="3.40.50.2300">
    <property type="match status" value="1"/>
</dbReference>
<proteinExistence type="predicted"/>
<name>A0AAV5R9W8_PICKL</name>
<dbReference type="CDD" id="cd17546">
    <property type="entry name" value="REC_hyHK_CKI1_RcsC-like"/>
    <property type="match status" value="1"/>
</dbReference>
<dbReference type="PROSITE" id="PS50110">
    <property type="entry name" value="RESPONSE_REGULATORY"/>
    <property type="match status" value="1"/>
</dbReference>
<evidence type="ECO:0000313" key="7">
    <source>
        <dbReference type="Proteomes" id="UP001378960"/>
    </source>
</evidence>
<evidence type="ECO:0000256" key="4">
    <source>
        <dbReference type="SAM" id="MobiDB-lite"/>
    </source>
</evidence>
<dbReference type="GO" id="GO:1900445">
    <property type="term" value="P:positive regulation of filamentous growth of a population of unicellular organisms in response to biotic stimulus"/>
    <property type="evidence" value="ECO:0007669"/>
    <property type="project" value="UniProtKB-ARBA"/>
</dbReference>
<dbReference type="AlphaFoldDB" id="A0AAV5R9W8"/>
<feature type="region of interest" description="Disordered" evidence="4">
    <location>
        <begin position="94"/>
        <end position="124"/>
    </location>
</feature>
<dbReference type="InterPro" id="IPR011006">
    <property type="entry name" value="CheY-like_superfamily"/>
</dbReference>
<sequence length="637" mass="70643">MYAPQQKPQLRRIWVKKNNHTATTIMIGPYDIVDDLKYMISQKFPTTLALEYDPSDLVIKMVLNQDTTSNNANSTVNESALSWFPVPKKPFEDSYSPLSSGGSKLSNNMLSHSQSLRSNTPISPEPMLHVRSGLLLEQNSSINTIINNNTNNTNTINNNANANNTNTVPSSFTGDLGANNNSNNNTFSSEMTSKTLVLEPDILVWSILDKYFPDGMSMSDALIIDQPDKPNEDLLKRNRRIKNNFNHAPSHIKGPSVDRAELSSIDMGRSNSFSNTPHNNSVSLSKVAILGDQKVPPPRLKSLNSDSPISAPQSSAVILFSKDVRDSSKSPVYQVDNVPPPPPSPKIEDSSIVPLPVSRKQSTRSVDSLKKGNLRLNTEPVSIDKPAEPEKLPNDNNFSASTSTPNTNSMNIPKITPNNVPIQLNTPSTSTNIKSFSTKSQKADKPKDKKKYDMPKILTHINVLVVEDNLVNQKIMARHLKSCNVQFKIASTGKEALEIWKLGGFHLCFMDIQLPFMSGIEVTKEIRRLERLNDIGGNSDENNSYHNHNHGSHSNHSHVINNDDILDLTLFRSPIIIVALTASTGASDQQDALAAGCNDYLTKPVQLKWLKNKLTEWGYMQALINYDYFKSEDSLTD</sequence>
<evidence type="ECO:0000259" key="5">
    <source>
        <dbReference type="PROSITE" id="PS50110"/>
    </source>
</evidence>
<dbReference type="EMBL" id="BTGB01000009">
    <property type="protein sequence ID" value="GMM47892.1"/>
    <property type="molecule type" value="Genomic_DNA"/>
</dbReference>
<reference evidence="6 7" key="1">
    <citation type="journal article" date="2023" name="Elife">
        <title>Identification of key yeast species and microbe-microbe interactions impacting larval growth of Drosophila in the wild.</title>
        <authorList>
            <person name="Mure A."/>
            <person name="Sugiura Y."/>
            <person name="Maeda R."/>
            <person name="Honda K."/>
            <person name="Sakurai N."/>
            <person name="Takahashi Y."/>
            <person name="Watada M."/>
            <person name="Katoh T."/>
            <person name="Gotoh A."/>
            <person name="Gotoh Y."/>
            <person name="Taniguchi I."/>
            <person name="Nakamura K."/>
            <person name="Hayashi T."/>
            <person name="Katayama T."/>
            <person name="Uemura T."/>
            <person name="Hattori Y."/>
        </authorList>
    </citation>
    <scope>NUCLEOTIDE SEQUENCE [LARGE SCALE GENOMIC DNA]</scope>
    <source>
        <strain evidence="6 7">PK-24</strain>
    </source>
</reference>
<evidence type="ECO:0000256" key="1">
    <source>
        <dbReference type="ARBA" id="ARBA00022553"/>
    </source>
</evidence>
<dbReference type="SMART" id="SM00448">
    <property type="entry name" value="REC"/>
    <property type="match status" value="1"/>
</dbReference>
<dbReference type="GO" id="GO:0036180">
    <property type="term" value="P:filamentous growth of a population of unicellular organisms in response to biotic stimulus"/>
    <property type="evidence" value="ECO:0007669"/>
    <property type="project" value="UniProtKB-ARBA"/>
</dbReference>
<evidence type="ECO:0000256" key="2">
    <source>
        <dbReference type="ARBA" id="ARBA00023012"/>
    </source>
</evidence>
<feature type="compositionally biased region" description="Polar residues" evidence="4">
    <location>
        <begin position="96"/>
        <end position="122"/>
    </location>
</feature>
<keyword evidence="6" id="KW-0418">Kinase</keyword>
<dbReference type="GO" id="GO:0000156">
    <property type="term" value="F:phosphorelay response regulator activity"/>
    <property type="evidence" value="ECO:0007669"/>
    <property type="project" value="UniProtKB-ARBA"/>
</dbReference>
<organism evidence="6 7">
    <name type="scientific">Pichia kluyveri</name>
    <name type="common">Yeast</name>
    <dbReference type="NCBI Taxonomy" id="36015"/>
    <lineage>
        <taxon>Eukaryota</taxon>
        <taxon>Fungi</taxon>
        <taxon>Dikarya</taxon>
        <taxon>Ascomycota</taxon>
        <taxon>Saccharomycotina</taxon>
        <taxon>Pichiomycetes</taxon>
        <taxon>Pichiales</taxon>
        <taxon>Pichiaceae</taxon>
        <taxon>Pichia</taxon>
    </lineage>
</organism>
<dbReference type="GO" id="GO:0016301">
    <property type="term" value="F:kinase activity"/>
    <property type="evidence" value="ECO:0007669"/>
    <property type="project" value="UniProtKB-KW"/>
</dbReference>
<gene>
    <name evidence="6" type="ORF">DAPK24_044900</name>
</gene>
<dbReference type="GO" id="GO:0006950">
    <property type="term" value="P:response to stress"/>
    <property type="evidence" value="ECO:0007669"/>
    <property type="project" value="UniProtKB-ARBA"/>
</dbReference>
<dbReference type="InterPro" id="IPR001789">
    <property type="entry name" value="Sig_transdc_resp-reg_receiver"/>
</dbReference>
<keyword evidence="7" id="KW-1185">Reference proteome</keyword>
<dbReference type="Proteomes" id="UP001378960">
    <property type="component" value="Unassembled WGS sequence"/>
</dbReference>
<accession>A0AAV5R9W8</accession>
<dbReference type="SUPFAM" id="SSF52172">
    <property type="entry name" value="CheY-like"/>
    <property type="match status" value="1"/>
</dbReference>
<dbReference type="PANTHER" id="PTHR45339:SF1">
    <property type="entry name" value="HYBRID SIGNAL TRANSDUCTION HISTIDINE KINASE J"/>
    <property type="match status" value="1"/>
</dbReference>
<feature type="compositionally biased region" description="Polar residues" evidence="4">
    <location>
        <begin position="394"/>
        <end position="438"/>
    </location>
</feature>
<keyword evidence="2" id="KW-0902">Two-component regulatory system</keyword>
<feature type="modified residue" description="4-aspartylphosphate" evidence="3">
    <location>
        <position position="511"/>
    </location>
</feature>
<evidence type="ECO:0000313" key="6">
    <source>
        <dbReference type="EMBL" id="GMM47892.1"/>
    </source>
</evidence>
<dbReference type="FunFam" id="3.40.50.2300:FF:000146">
    <property type="entry name" value="Putative two-component response regulator SSK1p"/>
    <property type="match status" value="1"/>
</dbReference>
<keyword evidence="6" id="KW-0808">Transferase</keyword>